<evidence type="ECO:0000313" key="7">
    <source>
        <dbReference type="Proteomes" id="UP000599578"/>
    </source>
</evidence>
<keyword evidence="4" id="KW-0574">Periplasm</keyword>
<dbReference type="PANTHER" id="PTHR38102:SF1">
    <property type="entry name" value="PERIPLASMIC CHAPERONE SPY"/>
    <property type="match status" value="1"/>
</dbReference>
<sequence>MKARLAKRPGLALVLALSLLGSASTAIAHGTGMMSGSMMDEDGKGRHGWGEHGYGMGYGWMMGPGMMGPGMMGGAGMMGPGMMGGCGPMHGGDGMAQLLGLSDDQQQQIAQIHQELRKKHWDRMGTMHEGAGKLRQLYLADKRNPDAILEQQQRLFELRQEMTRDWLEAQNRIEDLLTAEQKEKLQQHGQHGMMGW</sequence>
<evidence type="ECO:0000256" key="3">
    <source>
        <dbReference type="ARBA" id="ARBA00022729"/>
    </source>
</evidence>
<keyword evidence="7" id="KW-1185">Reference proteome</keyword>
<name>A0A917ZBM9_9GAMM</name>
<accession>A0A917ZBM9</accession>
<dbReference type="RefSeq" id="WP_188859063.1">
    <property type="nucleotide sequence ID" value="NZ_BMLT01000002.1"/>
</dbReference>
<keyword evidence="3 5" id="KW-0732">Signal</keyword>
<comment type="caution">
    <text evidence="6">The sequence shown here is derived from an EMBL/GenBank/DDBJ whole genome shotgun (WGS) entry which is preliminary data.</text>
</comment>
<protein>
    <recommendedName>
        <fullName evidence="8">Zinc resistance-associated protein</fullName>
    </recommendedName>
</protein>
<dbReference type="InterPro" id="IPR012899">
    <property type="entry name" value="LTXXQ"/>
</dbReference>
<feature type="signal peptide" evidence="5">
    <location>
        <begin position="1"/>
        <end position="28"/>
    </location>
</feature>
<dbReference type="Gene3D" id="1.20.120.1490">
    <property type="match status" value="1"/>
</dbReference>
<dbReference type="GO" id="GO:0042597">
    <property type="term" value="C:periplasmic space"/>
    <property type="evidence" value="ECO:0007669"/>
    <property type="project" value="UniProtKB-SubCell"/>
</dbReference>
<comment type="subcellular location">
    <subcellularLocation>
        <location evidence="1">Periplasm</location>
    </subcellularLocation>
</comment>
<evidence type="ECO:0000256" key="1">
    <source>
        <dbReference type="ARBA" id="ARBA00004418"/>
    </source>
</evidence>
<feature type="chain" id="PRO_5037963299" description="Zinc resistance-associated protein" evidence="5">
    <location>
        <begin position="29"/>
        <end position="196"/>
    </location>
</feature>
<dbReference type="InterPro" id="IPR052211">
    <property type="entry name" value="Cpx_auxiliary_protein"/>
</dbReference>
<proteinExistence type="inferred from homology"/>
<evidence type="ECO:0000256" key="5">
    <source>
        <dbReference type="SAM" id="SignalP"/>
    </source>
</evidence>
<organism evidence="6 7">
    <name type="scientific">Marinobacterium nitratireducens</name>
    <dbReference type="NCBI Taxonomy" id="518897"/>
    <lineage>
        <taxon>Bacteria</taxon>
        <taxon>Pseudomonadati</taxon>
        <taxon>Pseudomonadota</taxon>
        <taxon>Gammaproteobacteria</taxon>
        <taxon>Oceanospirillales</taxon>
        <taxon>Oceanospirillaceae</taxon>
        <taxon>Marinobacterium</taxon>
    </lineage>
</organism>
<evidence type="ECO:0000256" key="2">
    <source>
        <dbReference type="ARBA" id="ARBA00008441"/>
    </source>
</evidence>
<dbReference type="Proteomes" id="UP000599578">
    <property type="component" value="Unassembled WGS sequence"/>
</dbReference>
<evidence type="ECO:0000256" key="4">
    <source>
        <dbReference type="ARBA" id="ARBA00022764"/>
    </source>
</evidence>
<dbReference type="Pfam" id="PF07813">
    <property type="entry name" value="LTXXQ"/>
    <property type="match status" value="1"/>
</dbReference>
<reference evidence="6 7" key="1">
    <citation type="journal article" date="2014" name="Int. J. Syst. Evol. Microbiol.">
        <title>Complete genome sequence of Corynebacterium casei LMG S-19264T (=DSM 44701T), isolated from a smear-ripened cheese.</title>
        <authorList>
            <consortium name="US DOE Joint Genome Institute (JGI-PGF)"/>
            <person name="Walter F."/>
            <person name="Albersmeier A."/>
            <person name="Kalinowski J."/>
            <person name="Ruckert C."/>
        </authorList>
    </citation>
    <scope>NUCLEOTIDE SEQUENCE [LARGE SCALE GENOMIC DNA]</scope>
    <source>
        <strain evidence="6 7">CGMCC 1.7286</strain>
    </source>
</reference>
<evidence type="ECO:0008006" key="8">
    <source>
        <dbReference type="Google" id="ProtNLM"/>
    </source>
</evidence>
<dbReference type="AlphaFoldDB" id="A0A917ZBM9"/>
<evidence type="ECO:0000313" key="6">
    <source>
        <dbReference type="EMBL" id="GGO78477.1"/>
    </source>
</evidence>
<gene>
    <name evidence="6" type="ORF">GCM10011348_10480</name>
</gene>
<comment type="similarity">
    <text evidence="2">Belongs to the CpxP/Spy family.</text>
</comment>
<dbReference type="EMBL" id="BMLT01000002">
    <property type="protein sequence ID" value="GGO78477.1"/>
    <property type="molecule type" value="Genomic_DNA"/>
</dbReference>
<dbReference type="PANTHER" id="PTHR38102">
    <property type="entry name" value="PERIPLASMIC CHAPERONE SPY"/>
    <property type="match status" value="1"/>
</dbReference>